<feature type="transmembrane region" description="Helical" evidence="1">
    <location>
        <begin position="975"/>
        <end position="999"/>
    </location>
</feature>
<feature type="transmembrane region" description="Helical" evidence="1">
    <location>
        <begin position="1071"/>
        <end position="1092"/>
    </location>
</feature>
<feature type="transmembrane region" description="Helical" evidence="1">
    <location>
        <begin position="1125"/>
        <end position="1148"/>
    </location>
</feature>
<feature type="transmembrane region" description="Helical" evidence="1">
    <location>
        <begin position="490"/>
        <end position="513"/>
    </location>
</feature>
<dbReference type="EMBL" id="NHYE01005122">
    <property type="protein sequence ID" value="PPQ76774.1"/>
    <property type="molecule type" value="Genomic_DNA"/>
</dbReference>
<dbReference type="Proteomes" id="UP000284706">
    <property type="component" value="Unassembled WGS sequence"/>
</dbReference>
<keyword evidence="1" id="KW-1133">Transmembrane helix</keyword>
<dbReference type="OrthoDB" id="5392263at2759"/>
<accession>A0A409WE37</accession>
<feature type="transmembrane region" description="Helical" evidence="1">
    <location>
        <begin position="551"/>
        <end position="572"/>
    </location>
</feature>
<evidence type="ECO:0000313" key="3">
    <source>
        <dbReference type="Proteomes" id="UP000284706"/>
    </source>
</evidence>
<gene>
    <name evidence="2" type="ORF">CVT26_001947</name>
</gene>
<evidence type="ECO:0000313" key="2">
    <source>
        <dbReference type="EMBL" id="PPQ76774.1"/>
    </source>
</evidence>
<feature type="transmembrane region" description="Helical" evidence="1">
    <location>
        <begin position="813"/>
        <end position="832"/>
    </location>
</feature>
<keyword evidence="3" id="KW-1185">Reference proteome</keyword>
<dbReference type="InParanoid" id="A0A409WE37"/>
<feature type="transmembrane region" description="Helical" evidence="1">
    <location>
        <begin position="1011"/>
        <end position="1032"/>
    </location>
</feature>
<feature type="transmembrane region" description="Helical" evidence="1">
    <location>
        <begin position="781"/>
        <end position="801"/>
    </location>
</feature>
<evidence type="ECO:0000256" key="1">
    <source>
        <dbReference type="SAM" id="Phobius"/>
    </source>
</evidence>
<dbReference type="AlphaFoldDB" id="A0A409WE37"/>
<feature type="transmembrane region" description="Helical" evidence="1">
    <location>
        <begin position="439"/>
        <end position="460"/>
    </location>
</feature>
<comment type="caution">
    <text evidence="2">The sequence shown here is derived from an EMBL/GenBank/DDBJ whole genome shotgun (WGS) entry which is preliminary data.</text>
</comment>
<name>A0A409WE37_9AGAR</name>
<reference evidence="2 3" key="1">
    <citation type="journal article" date="2018" name="Evol. Lett.">
        <title>Horizontal gene cluster transfer increased hallucinogenic mushroom diversity.</title>
        <authorList>
            <person name="Reynolds H.T."/>
            <person name="Vijayakumar V."/>
            <person name="Gluck-Thaler E."/>
            <person name="Korotkin H.B."/>
            <person name="Matheny P.B."/>
            <person name="Slot J.C."/>
        </authorList>
    </citation>
    <scope>NUCLEOTIDE SEQUENCE [LARGE SCALE GENOMIC DNA]</scope>
    <source>
        <strain evidence="2 3">SRW20</strain>
    </source>
</reference>
<feature type="transmembrane region" description="Helical" evidence="1">
    <location>
        <begin position="696"/>
        <end position="720"/>
    </location>
</feature>
<keyword evidence="1" id="KW-0472">Membrane</keyword>
<proteinExistence type="predicted"/>
<keyword evidence="1" id="KW-0812">Transmembrane</keyword>
<sequence>MKSSDEAAVEPFVLSRLILATICFRGTFALNLLQCLARVNNMTIDGKVDNHGNPIPASSTNATAITYKLCTSVCGSTEEPFEWTVFSQEFSAWSLPWLSLISQLPFGANDKLDNLESVVLTVGSPALAAYSLALTVLNGRWVARLFGNIRYPNTRNAVKILIHLQQAPVRIRTEGSKLASLVVLPQNDEWWKELVTWLDYAPKWSISATASVAWVIIAYVFTLVDYFSQNVLENHPPNASGQGVGAIGALWLWLLPIVVGWMQISPTSDSRRLIQAVDRANAIAYIATENSPPSIAHTVNESCAITLQLIESDSARRDEHSTPPIFNYARHLSWTESVMLISEAFQCASERMQNQESNEQAGGDRPCIRPRDITRIEAEVSCMPTPGKRWRLPSNSSILSRMTIASIFAITLQWGTTGAAVIIMWYSPTIGLGCRSGAFIAYGVLSTIVWLMLLSSSLMAHYSLPASKNVGHSSQRSFAIARRVGRRVSIFLRCCGKLIAAINSVWIVSIGILQFANVFNNCYCDSCVISLGSRAYNVLLLTTTDANKMRVAWIFGFALSAAAVTFFSGFITIFDSSSHNLQRVFMVSPRSLLLVILPYTAKIVSATDFNECLLSINNMTVVGKTDNGGHPIPPSWSNATSITYELCISACGSEPVPFQWSLFSDEFLTWIIPSLTLISHLPFGANDKLDNLESMLLTVGSPTLAAYSLALTVLNGRWIARLFSNYRYPNAANAVKILTSLQQAPIRIDTREGKLSSLIILPQNDDWWSELVTWLDYHQTWSIAAIVSLVWVVTAWVFTFIDYFVASTGKRPSSIGALSFWILPIVIGWLQVSPKCDSKRLGQALDRVNSIAYVATRDGAPRKAHSSTESTLYLRPFEDDAVERDQHSTPPIFNYARALPWTQAVKLISSTFRNAAMRTNHREYLISESKDPGHSKFQLATISDVEEYCGFKISEEDVASPTRTRIVDSSLLSRIFVASSWALALQWGTTGAGVVVLWFRPPTGFGCRSAALICYGLLSTFAWILLASSSFLTHYSGSSVIASEVFQPSRRTFSSRLARKMSIILRRLGKTVAVINAIWFVVFPLLLFSNIFDRCYCNSNIMTLGKRAYTVIVATHAETERMRSAWIGGFSLSAVTAAAFVGFIAVYINPTLPPNDI</sequence>
<feature type="transmembrane region" description="Helical" evidence="1">
    <location>
        <begin position="244"/>
        <end position="264"/>
    </location>
</feature>
<organism evidence="2 3">
    <name type="scientific">Gymnopilus dilepis</name>
    <dbReference type="NCBI Taxonomy" id="231916"/>
    <lineage>
        <taxon>Eukaryota</taxon>
        <taxon>Fungi</taxon>
        <taxon>Dikarya</taxon>
        <taxon>Basidiomycota</taxon>
        <taxon>Agaricomycotina</taxon>
        <taxon>Agaricomycetes</taxon>
        <taxon>Agaricomycetidae</taxon>
        <taxon>Agaricales</taxon>
        <taxon>Agaricineae</taxon>
        <taxon>Hymenogastraceae</taxon>
        <taxon>Gymnopilus</taxon>
    </lineage>
</organism>
<feature type="transmembrane region" description="Helical" evidence="1">
    <location>
        <begin position="12"/>
        <end position="33"/>
    </location>
</feature>
<protein>
    <submittedName>
        <fullName evidence="2">Uncharacterized protein</fullName>
    </submittedName>
</protein>
<feature type="transmembrane region" description="Helical" evidence="1">
    <location>
        <begin position="398"/>
        <end position="427"/>
    </location>
</feature>
<feature type="transmembrane region" description="Helical" evidence="1">
    <location>
        <begin position="204"/>
        <end position="224"/>
    </location>
</feature>